<keyword evidence="2" id="KW-1133">Transmembrane helix</keyword>
<evidence type="ECO:0000256" key="1">
    <source>
        <dbReference type="ARBA" id="ARBA00006464"/>
    </source>
</evidence>
<dbReference type="AlphaFoldDB" id="A0A1G2F8X0"/>
<sequence>MSKIEKIKMPLEKRVLDIIIGIFLVIILLPFIIFVLLVMLVEGIFLRSSRGPIFYTETRISQGETFKLYKFRIFKTDVLNNRDFIETKRLEENKNNLTWAGKMLKQIYMDELPQLINVFHGEMSLVGPRPTNLKVSQKLFDEGSLSKFLIKAGVTGYYQSHKGNKFHADQEKLDMMYVDFCRNNPGWKIVLYDLKIILITIWSVLRAEGL</sequence>
<organism evidence="4 5">
    <name type="scientific">Candidatus Portnoybacteria bacterium RBG_19FT_COMBO_36_7</name>
    <dbReference type="NCBI Taxonomy" id="1801992"/>
    <lineage>
        <taxon>Bacteria</taxon>
        <taxon>Candidatus Portnoyibacteriota</taxon>
    </lineage>
</organism>
<dbReference type="Proteomes" id="UP000179099">
    <property type="component" value="Unassembled WGS sequence"/>
</dbReference>
<gene>
    <name evidence="4" type="ORF">A2Y98_00260</name>
</gene>
<protein>
    <recommendedName>
        <fullName evidence="3">Bacterial sugar transferase domain-containing protein</fullName>
    </recommendedName>
</protein>
<evidence type="ECO:0000313" key="5">
    <source>
        <dbReference type="Proteomes" id="UP000179099"/>
    </source>
</evidence>
<dbReference type="InterPro" id="IPR003362">
    <property type="entry name" value="Bact_transf"/>
</dbReference>
<dbReference type="EMBL" id="MHMW01000014">
    <property type="protein sequence ID" value="OGZ34327.1"/>
    <property type="molecule type" value="Genomic_DNA"/>
</dbReference>
<dbReference type="GO" id="GO:0016780">
    <property type="term" value="F:phosphotransferase activity, for other substituted phosphate groups"/>
    <property type="evidence" value="ECO:0007669"/>
    <property type="project" value="TreeGrafter"/>
</dbReference>
<proteinExistence type="inferred from homology"/>
<dbReference type="Pfam" id="PF02397">
    <property type="entry name" value="Bac_transf"/>
    <property type="match status" value="1"/>
</dbReference>
<feature type="domain" description="Bacterial sugar transferase" evidence="3">
    <location>
        <begin position="13"/>
        <end position="205"/>
    </location>
</feature>
<dbReference type="PANTHER" id="PTHR30576:SF0">
    <property type="entry name" value="UNDECAPRENYL-PHOSPHATE N-ACETYLGALACTOSAMINYL 1-PHOSPHATE TRANSFERASE-RELATED"/>
    <property type="match status" value="1"/>
</dbReference>
<keyword evidence="2" id="KW-0812">Transmembrane</keyword>
<keyword evidence="2" id="KW-0472">Membrane</keyword>
<evidence type="ECO:0000259" key="3">
    <source>
        <dbReference type="Pfam" id="PF02397"/>
    </source>
</evidence>
<evidence type="ECO:0000313" key="4">
    <source>
        <dbReference type="EMBL" id="OGZ34327.1"/>
    </source>
</evidence>
<reference evidence="4 5" key="1">
    <citation type="journal article" date="2016" name="Nat. Commun.">
        <title>Thousands of microbial genomes shed light on interconnected biogeochemical processes in an aquifer system.</title>
        <authorList>
            <person name="Anantharaman K."/>
            <person name="Brown C.T."/>
            <person name="Hug L.A."/>
            <person name="Sharon I."/>
            <person name="Castelle C.J."/>
            <person name="Probst A.J."/>
            <person name="Thomas B.C."/>
            <person name="Singh A."/>
            <person name="Wilkins M.J."/>
            <person name="Karaoz U."/>
            <person name="Brodie E.L."/>
            <person name="Williams K.H."/>
            <person name="Hubbard S.S."/>
            <person name="Banfield J.F."/>
        </authorList>
    </citation>
    <scope>NUCLEOTIDE SEQUENCE [LARGE SCALE GENOMIC DNA]</scope>
</reference>
<comment type="caution">
    <text evidence="4">The sequence shown here is derived from an EMBL/GenBank/DDBJ whole genome shotgun (WGS) entry which is preliminary data.</text>
</comment>
<dbReference type="STRING" id="1801992.A2Y98_00260"/>
<dbReference type="PANTHER" id="PTHR30576">
    <property type="entry name" value="COLANIC BIOSYNTHESIS UDP-GLUCOSE LIPID CARRIER TRANSFERASE"/>
    <property type="match status" value="1"/>
</dbReference>
<accession>A0A1G2F8X0</accession>
<name>A0A1G2F8X0_9BACT</name>
<evidence type="ECO:0000256" key="2">
    <source>
        <dbReference type="SAM" id="Phobius"/>
    </source>
</evidence>
<feature type="transmembrane region" description="Helical" evidence="2">
    <location>
        <begin position="18"/>
        <end position="41"/>
    </location>
</feature>
<comment type="similarity">
    <text evidence="1">Belongs to the bacterial sugar transferase family.</text>
</comment>